<dbReference type="PANTHER" id="PTHR10395:SF7">
    <property type="entry name" value="5-HYDROXYISOURATE HYDROLASE"/>
    <property type="match status" value="1"/>
</dbReference>
<evidence type="ECO:0000259" key="11">
    <source>
        <dbReference type="Pfam" id="PF00576"/>
    </source>
</evidence>
<dbReference type="PRINTS" id="PR00189">
    <property type="entry name" value="TRNSTHYRETIN"/>
</dbReference>
<organism evidence="12 13">
    <name type="scientific">Acinetobacter piscicola</name>
    <dbReference type="NCBI Taxonomy" id="2006115"/>
    <lineage>
        <taxon>Bacteria</taxon>
        <taxon>Pseudomonadati</taxon>
        <taxon>Pseudomonadota</taxon>
        <taxon>Gammaproteobacteria</taxon>
        <taxon>Moraxellales</taxon>
        <taxon>Moraxellaceae</taxon>
        <taxon>Acinetobacter</taxon>
    </lineage>
</organism>
<evidence type="ECO:0000256" key="9">
    <source>
        <dbReference type="PIRSR" id="PIRSR600895-51"/>
    </source>
</evidence>
<dbReference type="EMBL" id="CP048659">
    <property type="protein sequence ID" value="QOW46523.1"/>
    <property type="molecule type" value="Genomic_DNA"/>
</dbReference>
<dbReference type="EC" id="3.5.2.17" evidence="5 10"/>
<dbReference type="Pfam" id="PF00576">
    <property type="entry name" value="Transthyretin"/>
    <property type="match status" value="1"/>
</dbReference>
<evidence type="ECO:0000256" key="6">
    <source>
        <dbReference type="ARBA" id="ARBA00017539"/>
    </source>
</evidence>
<dbReference type="InterPro" id="IPR023418">
    <property type="entry name" value="Thyroxine_BS"/>
</dbReference>
<sequence>MLTISTHILNASLGQPAPQVLVKLFYIQADQSTLVDQQFTNADGRIQTFQIDQTPCGSYQLCFEVAAYFQSLNVDSFYPKVCIDFYVKDIEQHYHVPLLISPFSYSTYRGS</sequence>
<comment type="similarity">
    <text evidence="3 10">Belongs to the transthyretin family. 5-hydroxyisourate hydrolase subfamily.</text>
</comment>
<evidence type="ECO:0000256" key="7">
    <source>
        <dbReference type="ARBA" id="ARBA00022631"/>
    </source>
</evidence>
<comment type="catalytic activity">
    <reaction evidence="1 10">
        <text>5-hydroxyisourate + H2O = 5-hydroxy-2-oxo-4-ureido-2,5-dihydro-1H-imidazole-5-carboxylate + H(+)</text>
        <dbReference type="Rhea" id="RHEA:23736"/>
        <dbReference type="ChEBI" id="CHEBI:15377"/>
        <dbReference type="ChEBI" id="CHEBI:15378"/>
        <dbReference type="ChEBI" id="CHEBI:18072"/>
        <dbReference type="ChEBI" id="CHEBI:58639"/>
        <dbReference type="EC" id="3.5.2.17"/>
    </reaction>
</comment>
<dbReference type="InterPro" id="IPR000895">
    <property type="entry name" value="Transthyretin/HIU_hydrolase"/>
</dbReference>
<dbReference type="InterPro" id="IPR036817">
    <property type="entry name" value="Transthyretin/HIU_hydrolase_sf"/>
</dbReference>
<evidence type="ECO:0000256" key="2">
    <source>
        <dbReference type="ARBA" id="ARBA00002704"/>
    </source>
</evidence>
<dbReference type="CDD" id="cd05822">
    <property type="entry name" value="TLP_HIUase"/>
    <property type="match status" value="1"/>
</dbReference>
<dbReference type="SUPFAM" id="SSF49472">
    <property type="entry name" value="Transthyretin (synonym: prealbumin)"/>
    <property type="match status" value="1"/>
</dbReference>
<evidence type="ECO:0000256" key="1">
    <source>
        <dbReference type="ARBA" id="ARBA00001043"/>
    </source>
</evidence>
<gene>
    <name evidence="12" type="primary">uraH</name>
    <name evidence="12" type="ORF">G0028_11815</name>
</gene>
<dbReference type="RefSeq" id="WP_180045660.1">
    <property type="nucleotide sequence ID" value="NZ_CP048659.1"/>
</dbReference>
<dbReference type="PROSITE" id="PS00768">
    <property type="entry name" value="TRANSTHYRETIN_1"/>
    <property type="match status" value="1"/>
</dbReference>
<evidence type="ECO:0000256" key="4">
    <source>
        <dbReference type="ARBA" id="ARBA00011881"/>
    </source>
</evidence>
<dbReference type="InterPro" id="IPR014306">
    <property type="entry name" value="Hydroxyisourate_hydrolase"/>
</dbReference>
<comment type="subunit">
    <text evidence="4 10">Homotetramer.</text>
</comment>
<evidence type="ECO:0000256" key="5">
    <source>
        <dbReference type="ARBA" id="ARBA00012609"/>
    </source>
</evidence>
<dbReference type="GO" id="GO:0006144">
    <property type="term" value="P:purine nucleobase metabolic process"/>
    <property type="evidence" value="ECO:0007669"/>
    <property type="project" value="UniProtKB-KW"/>
</dbReference>
<evidence type="ECO:0000313" key="13">
    <source>
        <dbReference type="Proteomes" id="UP000593966"/>
    </source>
</evidence>
<keyword evidence="7 10" id="KW-0659">Purine metabolism</keyword>
<dbReference type="AlphaFoldDB" id="A0A7S6VX67"/>
<name>A0A7S6VX67_9GAMM</name>
<dbReference type="GO" id="GO:0033971">
    <property type="term" value="F:hydroxyisourate hydrolase activity"/>
    <property type="evidence" value="ECO:0007669"/>
    <property type="project" value="UniProtKB-EC"/>
</dbReference>
<evidence type="ECO:0000313" key="12">
    <source>
        <dbReference type="EMBL" id="QOW46523.1"/>
    </source>
</evidence>
<feature type="domain" description="Transthyretin/hydroxyisourate hydrolase" evidence="11">
    <location>
        <begin position="4"/>
        <end position="110"/>
    </location>
</feature>
<feature type="binding site" evidence="9">
    <location>
        <position position="7"/>
    </location>
    <ligand>
        <name>substrate</name>
    </ligand>
</feature>
<keyword evidence="13" id="KW-1185">Reference proteome</keyword>
<protein>
    <recommendedName>
        <fullName evidence="6 10">5-hydroxyisourate hydrolase</fullName>
        <shortName evidence="10">HIU hydrolase</shortName>
        <shortName evidence="10">HIUHase</shortName>
        <ecNumber evidence="5 10">3.5.2.17</ecNumber>
    </recommendedName>
</protein>
<evidence type="ECO:0000256" key="10">
    <source>
        <dbReference type="RuleBase" id="RU361270"/>
    </source>
</evidence>
<dbReference type="InterPro" id="IPR023419">
    <property type="entry name" value="Transthyretin_CS"/>
</dbReference>
<evidence type="ECO:0000256" key="8">
    <source>
        <dbReference type="ARBA" id="ARBA00022801"/>
    </source>
</evidence>
<reference evidence="12 13" key="1">
    <citation type="submission" date="2020-02" db="EMBL/GenBank/DDBJ databases">
        <title>Tigecycline-resistant Acinetobacter species from pigs and migratory birds.</title>
        <authorList>
            <person name="Chen C."/>
            <person name="Sun J."/>
            <person name="Liao X.-P."/>
            <person name="Liu Y.-H."/>
        </authorList>
    </citation>
    <scope>NUCLEOTIDE SEQUENCE [LARGE SCALE GENOMIC DNA]</scope>
    <source>
        <strain evidence="12 13">YH12207_T</strain>
    </source>
</reference>
<dbReference type="PROSITE" id="PS00769">
    <property type="entry name" value="TRANSTHYRETIN_2"/>
    <property type="match status" value="1"/>
</dbReference>
<evidence type="ECO:0000256" key="3">
    <source>
        <dbReference type="ARBA" id="ARBA00009850"/>
    </source>
</evidence>
<proteinExistence type="inferred from homology"/>
<dbReference type="InterPro" id="IPR023416">
    <property type="entry name" value="Transthyretin/HIU_hydrolase_d"/>
</dbReference>
<feature type="binding site" evidence="9">
    <location>
        <position position="45"/>
    </location>
    <ligand>
        <name>substrate</name>
    </ligand>
</feature>
<dbReference type="Proteomes" id="UP000593966">
    <property type="component" value="Chromosome"/>
</dbReference>
<dbReference type="NCBIfam" id="TIGR02962">
    <property type="entry name" value="hdxy_isourate"/>
    <property type="match status" value="1"/>
</dbReference>
<accession>A0A7S6VX67</accession>
<dbReference type="PANTHER" id="PTHR10395">
    <property type="entry name" value="URICASE AND TRANSTHYRETIN-RELATED"/>
    <property type="match status" value="1"/>
</dbReference>
<comment type="function">
    <text evidence="2">Catalyzes the hydrolysis of 5-hydroxyisourate (HIU) to 2-oxo-4-hydroxy-4-carboxy-5-ureidoimidazoline (OHCU).</text>
</comment>
<keyword evidence="8 10" id="KW-0378">Hydrolase</keyword>
<feature type="binding site" evidence="9">
    <location>
        <position position="108"/>
    </location>
    <ligand>
        <name>substrate</name>
    </ligand>
</feature>
<dbReference type="Gene3D" id="2.60.40.180">
    <property type="entry name" value="Transthyretin/hydroxyisourate hydrolase domain"/>
    <property type="match status" value="1"/>
</dbReference>